<dbReference type="eggNOG" id="COG0840">
    <property type="taxonomic scope" value="Bacteria"/>
</dbReference>
<evidence type="ECO:0000313" key="8">
    <source>
        <dbReference type="Proteomes" id="UP000000378"/>
    </source>
</evidence>
<organism evidence="7 8">
    <name type="scientific">Syntrophothermus lipocalidus (strain DSM 12680 / TGB-C1)</name>
    <dbReference type="NCBI Taxonomy" id="643648"/>
    <lineage>
        <taxon>Bacteria</taxon>
        <taxon>Bacillati</taxon>
        <taxon>Bacillota</taxon>
        <taxon>Clostridia</taxon>
        <taxon>Eubacteriales</taxon>
        <taxon>Syntrophomonadaceae</taxon>
        <taxon>Syntrophothermus</taxon>
    </lineage>
</organism>
<feature type="transmembrane region" description="Helical" evidence="4">
    <location>
        <begin position="193"/>
        <end position="217"/>
    </location>
</feature>
<keyword evidence="8" id="KW-1185">Reference proteome</keyword>
<dbReference type="CDD" id="cd06225">
    <property type="entry name" value="HAMP"/>
    <property type="match status" value="1"/>
</dbReference>
<keyword evidence="3" id="KW-0807">Transducer</keyword>
<evidence type="ECO:0000259" key="5">
    <source>
        <dbReference type="PROSITE" id="PS50111"/>
    </source>
</evidence>
<dbReference type="PROSITE" id="PS50111">
    <property type="entry name" value="CHEMOTAXIS_TRANSDUC_2"/>
    <property type="match status" value="1"/>
</dbReference>
<dbReference type="Pfam" id="PF00672">
    <property type="entry name" value="HAMP"/>
    <property type="match status" value="1"/>
</dbReference>
<dbReference type="GO" id="GO:0005886">
    <property type="term" value="C:plasma membrane"/>
    <property type="evidence" value="ECO:0007669"/>
    <property type="project" value="TreeGrafter"/>
</dbReference>
<dbReference type="PROSITE" id="PS50885">
    <property type="entry name" value="HAMP"/>
    <property type="match status" value="1"/>
</dbReference>
<feature type="domain" description="Methyl-accepting transducer" evidence="5">
    <location>
        <begin position="288"/>
        <end position="560"/>
    </location>
</feature>
<dbReference type="Proteomes" id="UP000000378">
    <property type="component" value="Chromosome"/>
</dbReference>
<dbReference type="Pfam" id="PF00015">
    <property type="entry name" value="MCPsignal"/>
    <property type="match status" value="1"/>
</dbReference>
<evidence type="ECO:0000259" key="6">
    <source>
        <dbReference type="PROSITE" id="PS50885"/>
    </source>
</evidence>
<dbReference type="SMART" id="SM00283">
    <property type="entry name" value="MA"/>
    <property type="match status" value="1"/>
</dbReference>
<dbReference type="PANTHER" id="PTHR43531:SF11">
    <property type="entry name" value="METHYL-ACCEPTING CHEMOTAXIS PROTEIN 3"/>
    <property type="match status" value="1"/>
</dbReference>
<evidence type="ECO:0000256" key="3">
    <source>
        <dbReference type="PROSITE-ProRule" id="PRU00284"/>
    </source>
</evidence>
<keyword evidence="4" id="KW-0812">Transmembrane</keyword>
<dbReference type="RefSeq" id="WP_013175949.1">
    <property type="nucleotide sequence ID" value="NC_014220.1"/>
</dbReference>
<dbReference type="Gene3D" id="1.10.287.950">
    <property type="entry name" value="Methyl-accepting chemotaxis protein"/>
    <property type="match status" value="1"/>
</dbReference>
<dbReference type="STRING" id="643648.Slip_1792"/>
<reference evidence="8" key="1">
    <citation type="journal article" date="2010" name="Stand. Genomic Sci.">
        <title>Complete genome sequence of Syntrophothermus lipocalidus type strain (TGB-C1T).</title>
        <authorList>
            <consortium name="US DOE Joint Genome Institute (JGI-PGF)"/>
            <person name="Djao O."/>
            <person name="Zhang X."/>
            <person name="Lucas S."/>
            <person name="Lapidus A."/>
            <person name="Glavina Del Rio T."/>
            <person name="Nolan M."/>
            <person name="Tice H."/>
            <person name="Cheng J."/>
            <person name="Han C."/>
            <person name="Tapia R."/>
            <person name="Goodwin L."/>
            <person name="Pitluck S."/>
            <person name="Liolios K."/>
            <person name="Ivanova N."/>
            <person name="Mavromatis K."/>
            <person name="Mikhailova N."/>
            <person name="Ovchinnikova G."/>
            <person name="Pati A."/>
            <person name="Brambilla E."/>
            <person name="Chen A."/>
            <person name="Palaniappan K."/>
            <person name="Land M."/>
            <person name="Hauser L."/>
            <person name="Chang Y."/>
            <person name="Jeffries C."/>
            <person name="Rohde M."/>
            <person name="Sikorski J."/>
            <person name="Spring S."/>
            <person name="Goker M."/>
            <person name="Detter J."/>
            <person name="Woyke T."/>
            <person name="Bristow J."/>
            <person name="Eisen J."/>
            <person name="Markowitz V."/>
            <person name="Hugenholtz P."/>
            <person name="Kyrpides N."/>
            <person name="Klenk H."/>
        </authorList>
    </citation>
    <scope>NUCLEOTIDE SEQUENCE [LARGE SCALE GENOMIC DNA]</scope>
    <source>
        <strain evidence="8">DSM 12680 / TGB-C1</strain>
    </source>
</reference>
<dbReference type="GO" id="GO:0006935">
    <property type="term" value="P:chemotaxis"/>
    <property type="evidence" value="ECO:0007669"/>
    <property type="project" value="UniProtKB-KW"/>
</dbReference>
<dbReference type="PANTHER" id="PTHR43531">
    <property type="entry name" value="PROTEIN ICFG"/>
    <property type="match status" value="1"/>
</dbReference>
<dbReference type="AlphaFoldDB" id="D7CPB2"/>
<evidence type="ECO:0000256" key="1">
    <source>
        <dbReference type="ARBA" id="ARBA00022500"/>
    </source>
</evidence>
<dbReference type="InterPro" id="IPR004090">
    <property type="entry name" value="Chemotax_Me-accpt_rcpt"/>
</dbReference>
<reference evidence="7 8" key="2">
    <citation type="journal article" date="2010" name="Stand. Genomic Sci.">
        <title>Complete genome sequence of Syntrophothermus lipocalidus type strain (TGB-C1).</title>
        <authorList>
            <person name="Djao O.D."/>
            <person name="Zhang X."/>
            <person name="Lucas S."/>
            <person name="Lapidus A."/>
            <person name="Del Rio T.G."/>
            <person name="Nolan M."/>
            <person name="Tice H."/>
            <person name="Cheng J.F."/>
            <person name="Han C."/>
            <person name="Tapia R."/>
            <person name="Goodwin L."/>
            <person name="Pitluck S."/>
            <person name="Liolios K."/>
            <person name="Ivanova N."/>
            <person name="Mavromatis K."/>
            <person name="Mikhailova N."/>
            <person name="Ovchinnikova G."/>
            <person name="Pati A."/>
            <person name="Brambilla E."/>
            <person name="Chen A."/>
            <person name="Palaniappan K."/>
            <person name="Land M."/>
            <person name="Hauser L."/>
            <person name="Chang Y.J."/>
            <person name="Jeffries C.D."/>
            <person name="Rohde M."/>
            <person name="Sikorski J."/>
            <person name="Spring S."/>
            <person name="Goker M."/>
            <person name="Detter J.C."/>
            <person name="Woyke T."/>
            <person name="Bristow J."/>
            <person name="Eisen J.A."/>
            <person name="Markowitz V."/>
            <person name="Hugenholtz P."/>
            <person name="Kyrpides N.C."/>
            <person name="Klenk H.P."/>
        </authorList>
    </citation>
    <scope>NUCLEOTIDE SEQUENCE [LARGE SCALE GENOMIC DNA]</scope>
    <source>
        <strain evidence="8">DSM 12680 / TGB-C1</strain>
    </source>
</reference>
<dbReference type="EMBL" id="CP002048">
    <property type="protein sequence ID" value="ADI02547.1"/>
    <property type="molecule type" value="Genomic_DNA"/>
</dbReference>
<evidence type="ECO:0000256" key="4">
    <source>
        <dbReference type="SAM" id="Phobius"/>
    </source>
</evidence>
<dbReference type="KEGG" id="slp:Slip_1792"/>
<sequence>MNWLRNLPTMTKMMLASTLMVVLIGVVGGVGWNGMSNIQKHLQTLYEDRFVPTLDLATASEAVKALRGDLWKAQGSTSETMRNEAFDQLKSDFETLDRALGAYGQSRMTEREKELFNQVRANMAQYRKVAEPFAGMFGPGYTAEQRDKYLTEVVRPYREAAEQSMADLYQLSREMASQLRQQAEENYANSTKFIIVFTLVVLVAAFGSGIGIGRVIAVPLKTAVGQLQTVAQGDLSQEVPPSLVERKDEIGDVGRALQVMTAELRKLMREVVSSAQEVAASSQQLSATSENVSANMEEVSASVEEITAGLQTVSASVEEITASSEEMTASLNQLAAEAKKGAETSTVVEERARSVQQQAQASRSEAHSIYRDIEEKVALAVKEAEIVTEITSLADSIAGIAAQTNLLALNAAIEAARAGEQGRGFAVVAEEVRKLAEETSTSVAGIKSLTDNVTHSIESLVSHVSELLSFVTEKVIKDYDQLATVGEQYAQDACTFNSLSVQTANMSGQVLATVTEVAKAIESVAQTMDESTKSASEIAKATETTTASVVQVAEAAARLAETAQTLNQSVSRFRL</sequence>
<dbReference type="SUPFAM" id="SSF58104">
    <property type="entry name" value="Methyl-accepting chemotaxis protein (MCP) signaling domain"/>
    <property type="match status" value="1"/>
</dbReference>
<evidence type="ECO:0000256" key="2">
    <source>
        <dbReference type="ARBA" id="ARBA00029447"/>
    </source>
</evidence>
<dbReference type="GO" id="GO:0004888">
    <property type="term" value="F:transmembrane signaling receptor activity"/>
    <property type="evidence" value="ECO:0007669"/>
    <property type="project" value="InterPro"/>
</dbReference>
<dbReference type="InterPro" id="IPR003660">
    <property type="entry name" value="HAMP_dom"/>
</dbReference>
<evidence type="ECO:0000313" key="7">
    <source>
        <dbReference type="EMBL" id="ADI02547.1"/>
    </source>
</evidence>
<dbReference type="Pfam" id="PF12729">
    <property type="entry name" value="4HB_MCP_1"/>
    <property type="match status" value="1"/>
</dbReference>
<dbReference type="SMART" id="SM00304">
    <property type="entry name" value="HAMP"/>
    <property type="match status" value="2"/>
</dbReference>
<dbReference type="GO" id="GO:0007165">
    <property type="term" value="P:signal transduction"/>
    <property type="evidence" value="ECO:0007669"/>
    <property type="project" value="UniProtKB-KW"/>
</dbReference>
<keyword evidence="1" id="KW-0145">Chemotaxis</keyword>
<comment type="similarity">
    <text evidence="2">Belongs to the methyl-accepting chemotaxis (MCP) protein family.</text>
</comment>
<gene>
    <name evidence="7" type="ordered locus">Slip_1792</name>
</gene>
<dbReference type="OrthoDB" id="1887545at2"/>
<protein>
    <submittedName>
        <fullName evidence="7">Methyl-accepting chemotaxis sensory transducer</fullName>
    </submittedName>
</protein>
<feature type="domain" description="HAMP" evidence="6">
    <location>
        <begin position="214"/>
        <end position="269"/>
    </location>
</feature>
<accession>D7CPB2</accession>
<name>D7CPB2_SYNLT</name>
<keyword evidence="4" id="KW-0472">Membrane</keyword>
<keyword evidence="4" id="KW-1133">Transmembrane helix</keyword>
<proteinExistence type="inferred from homology"/>
<dbReference type="PRINTS" id="PR00260">
    <property type="entry name" value="CHEMTRNSDUCR"/>
</dbReference>
<dbReference type="InterPro" id="IPR004089">
    <property type="entry name" value="MCPsignal_dom"/>
</dbReference>
<dbReference type="InterPro" id="IPR051310">
    <property type="entry name" value="MCP_chemotaxis"/>
</dbReference>
<dbReference type="HOGENOM" id="CLU_000445_107_27_9"/>
<dbReference type="InterPro" id="IPR024478">
    <property type="entry name" value="HlyB_4HB_MCP"/>
</dbReference>